<organism evidence="1 2">
    <name type="scientific">Thermocatellispora tengchongensis</name>
    <dbReference type="NCBI Taxonomy" id="1073253"/>
    <lineage>
        <taxon>Bacteria</taxon>
        <taxon>Bacillati</taxon>
        <taxon>Actinomycetota</taxon>
        <taxon>Actinomycetes</taxon>
        <taxon>Streptosporangiales</taxon>
        <taxon>Streptosporangiaceae</taxon>
        <taxon>Thermocatellispora</taxon>
    </lineage>
</organism>
<keyword evidence="2" id="KW-1185">Reference proteome</keyword>
<accession>A0A840PJV3</accession>
<dbReference type="RefSeq" id="WP_185054270.1">
    <property type="nucleotide sequence ID" value="NZ_BAABIX010000012.1"/>
</dbReference>
<dbReference type="AlphaFoldDB" id="A0A840PJV3"/>
<dbReference type="EMBL" id="JACHGN010000017">
    <property type="protein sequence ID" value="MBB5137357.1"/>
    <property type="molecule type" value="Genomic_DNA"/>
</dbReference>
<protein>
    <submittedName>
        <fullName evidence="1">Uncharacterized protein</fullName>
    </submittedName>
</protein>
<evidence type="ECO:0000313" key="1">
    <source>
        <dbReference type="EMBL" id="MBB5137357.1"/>
    </source>
</evidence>
<proteinExistence type="predicted"/>
<comment type="caution">
    <text evidence="1">The sequence shown here is derived from an EMBL/GenBank/DDBJ whole genome shotgun (WGS) entry which is preliminary data.</text>
</comment>
<evidence type="ECO:0000313" key="2">
    <source>
        <dbReference type="Proteomes" id="UP000578449"/>
    </source>
</evidence>
<reference evidence="1 2" key="1">
    <citation type="submission" date="2020-08" db="EMBL/GenBank/DDBJ databases">
        <title>Genomic Encyclopedia of Type Strains, Phase IV (KMG-IV): sequencing the most valuable type-strain genomes for metagenomic binning, comparative biology and taxonomic classification.</title>
        <authorList>
            <person name="Goeker M."/>
        </authorList>
    </citation>
    <scope>NUCLEOTIDE SEQUENCE [LARGE SCALE GENOMIC DNA]</scope>
    <source>
        <strain evidence="1 2">DSM 45615</strain>
    </source>
</reference>
<dbReference type="Proteomes" id="UP000578449">
    <property type="component" value="Unassembled WGS sequence"/>
</dbReference>
<name>A0A840PJV3_9ACTN</name>
<gene>
    <name evidence="1" type="ORF">HNP84_007109</name>
</gene>
<sequence>MKLTVGQTLVSTVDTTAMIVVRCPEEELTVTCGGREMVPQGAAPAAAPGTGTAEGGGAQLGKRYTVEGVAVELLCVKPGTHPVAVDGVPVSVKAAKPLPASD</sequence>